<dbReference type="Pfam" id="PF05130">
    <property type="entry name" value="FlgN"/>
    <property type="match status" value="1"/>
</dbReference>
<sequence length="164" mass="18843">MPIAQISSALERLIQVHQSLLQLSATKTDLLKTGEIEEVQQILKAEQKHIQAIDKLEKQRLKAVDQWALQYQLTDDQKTITTLLEKVDNDNDRESLEKLSTELAKVLVELKAQERLNQELTQQSMQFVQMNLDLISPTIEQVNYGNKKNQNDPQSKRSTFDSKA</sequence>
<evidence type="ECO:0000313" key="4">
    <source>
        <dbReference type="EMBL" id="GAA4072336.1"/>
    </source>
</evidence>
<protein>
    <recommendedName>
        <fullName evidence="6">FlgN protein</fullName>
    </recommendedName>
</protein>
<keyword evidence="1" id="KW-1005">Bacterial flagellum biogenesis</keyword>
<feature type="compositionally biased region" description="Basic and acidic residues" evidence="3">
    <location>
        <begin position="154"/>
        <end position="164"/>
    </location>
</feature>
<evidence type="ECO:0000256" key="2">
    <source>
        <dbReference type="SAM" id="Coils"/>
    </source>
</evidence>
<comment type="caution">
    <text evidence="4">The sequence shown here is derived from an EMBL/GenBank/DDBJ whole genome shotgun (WGS) entry which is preliminary data.</text>
</comment>
<gene>
    <name evidence="4" type="ORF">GCM10022410_17300</name>
</gene>
<dbReference type="Proteomes" id="UP001501734">
    <property type="component" value="Unassembled WGS sequence"/>
</dbReference>
<name>A0ABP7VQS2_9BACI</name>
<evidence type="ECO:0000256" key="1">
    <source>
        <dbReference type="ARBA" id="ARBA00022795"/>
    </source>
</evidence>
<evidence type="ECO:0008006" key="6">
    <source>
        <dbReference type="Google" id="ProtNLM"/>
    </source>
</evidence>
<keyword evidence="5" id="KW-1185">Reference proteome</keyword>
<dbReference type="EMBL" id="BAABDL010000089">
    <property type="protein sequence ID" value="GAA4072336.1"/>
    <property type="molecule type" value="Genomic_DNA"/>
</dbReference>
<feature type="region of interest" description="Disordered" evidence="3">
    <location>
        <begin position="144"/>
        <end position="164"/>
    </location>
</feature>
<proteinExistence type="predicted"/>
<keyword evidence="2" id="KW-0175">Coiled coil</keyword>
<evidence type="ECO:0000256" key="3">
    <source>
        <dbReference type="SAM" id="MobiDB-lite"/>
    </source>
</evidence>
<accession>A0ABP7VQS2</accession>
<evidence type="ECO:0000313" key="5">
    <source>
        <dbReference type="Proteomes" id="UP001501734"/>
    </source>
</evidence>
<feature type="compositionally biased region" description="Polar residues" evidence="3">
    <location>
        <begin position="144"/>
        <end position="153"/>
    </location>
</feature>
<dbReference type="Gene3D" id="1.20.58.300">
    <property type="entry name" value="FlgN-like"/>
    <property type="match status" value="1"/>
</dbReference>
<organism evidence="4 5">
    <name type="scientific">Amphibacillus indicireducens</name>
    <dbReference type="NCBI Taxonomy" id="1076330"/>
    <lineage>
        <taxon>Bacteria</taxon>
        <taxon>Bacillati</taxon>
        <taxon>Bacillota</taxon>
        <taxon>Bacilli</taxon>
        <taxon>Bacillales</taxon>
        <taxon>Bacillaceae</taxon>
        <taxon>Amphibacillus</taxon>
    </lineage>
</organism>
<dbReference type="SUPFAM" id="SSF140566">
    <property type="entry name" value="FlgN-like"/>
    <property type="match status" value="1"/>
</dbReference>
<reference evidence="5" key="1">
    <citation type="journal article" date="2019" name="Int. J. Syst. Evol. Microbiol.">
        <title>The Global Catalogue of Microorganisms (GCM) 10K type strain sequencing project: providing services to taxonomists for standard genome sequencing and annotation.</title>
        <authorList>
            <consortium name="The Broad Institute Genomics Platform"/>
            <consortium name="The Broad Institute Genome Sequencing Center for Infectious Disease"/>
            <person name="Wu L."/>
            <person name="Ma J."/>
        </authorList>
    </citation>
    <scope>NUCLEOTIDE SEQUENCE [LARGE SCALE GENOMIC DNA]</scope>
    <source>
        <strain evidence="5">JCM 17250</strain>
    </source>
</reference>
<dbReference type="RefSeq" id="WP_344912262.1">
    <property type="nucleotide sequence ID" value="NZ_BAABDL010000089.1"/>
</dbReference>
<dbReference type="InterPro" id="IPR007809">
    <property type="entry name" value="FlgN-like"/>
</dbReference>
<dbReference type="InterPro" id="IPR036679">
    <property type="entry name" value="FlgN-like_sf"/>
</dbReference>
<feature type="coiled-coil region" evidence="2">
    <location>
        <begin position="93"/>
        <end position="123"/>
    </location>
</feature>